<organism evidence="1 2">
    <name type="scientific">Vreelandella janggokensis</name>
    <dbReference type="NCBI Taxonomy" id="370767"/>
    <lineage>
        <taxon>Bacteria</taxon>
        <taxon>Pseudomonadati</taxon>
        <taxon>Pseudomonadota</taxon>
        <taxon>Gammaproteobacteria</taxon>
        <taxon>Oceanospirillales</taxon>
        <taxon>Halomonadaceae</taxon>
        <taxon>Vreelandella</taxon>
    </lineage>
</organism>
<name>A0ABT4IS90_9GAMM</name>
<dbReference type="RefSeq" id="WP_268901309.1">
    <property type="nucleotide sequence ID" value="NZ_JAKNQT010000001.1"/>
</dbReference>
<protein>
    <submittedName>
        <fullName evidence="1">Uncharacterized protein</fullName>
    </submittedName>
</protein>
<dbReference type="Proteomes" id="UP001321125">
    <property type="component" value="Unassembled WGS sequence"/>
</dbReference>
<reference evidence="1 2" key="1">
    <citation type="submission" date="2022-02" db="EMBL/GenBank/DDBJ databases">
        <title>Study of halophilic communities from a Mexican lake.</title>
        <authorList>
            <person name="Hernandez-Soto L.M."/>
            <person name="Martinez-Abarca F."/>
            <person name="Ramirez-Saad H.C."/>
            <person name="Aguirre-Garrido J.F."/>
        </authorList>
    </citation>
    <scope>NUCLEOTIDE SEQUENCE [LARGE SCALE GENOMIC DNA]</scope>
    <source>
        <strain evidence="1 2">Hjan13</strain>
    </source>
</reference>
<evidence type="ECO:0000313" key="1">
    <source>
        <dbReference type="EMBL" id="MCZ0926478.1"/>
    </source>
</evidence>
<keyword evidence="2" id="KW-1185">Reference proteome</keyword>
<sequence>MPPVTERTVDWLFDALGKLYGSHWRRRCAENGWGQQVEGQWACFDANGDWLGALGHLTTVHIQCGLITLNERAEEAVSLGNTAFPPDSPVLFAKACRLRPEPLGLPSLEAAWKSVQERAFSGKPYLHPGVAAAALHVDMTAMRSATYAQLEQHRKTFGHYYASNNRECVVERAARGESLRPLAAIESDDRLSPASLAERASLEAAKHKAQDEFGSAMTADQGISMMRGLLRGGATS</sequence>
<gene>
    <name evidence="1" type="ORF">L0635_05195</name>
</gene>
<dbReference type="EMBL" id="JAKNQU010000002">
    <property type="protein sequence ID" value="MCZ0926478.1"/>
    <property type="molecule type" value="Genomic_DNA"/>
</dbReference>
<accession>A0ABT4IS90</accession>
<comment type="caution">
    <text evidence="1">The sequence shown here is derived from an EMBL/GenBank/DDBJ whole genome shotgun (WGS) entry which is preliminary data.</text>
</comment>
<evidence type="ECO:0000313" key="2">
    <source>
        <dbReference type="Proteomes" id="UP001321125"/>
    </source>
</evidence>
<proteinExistence type="predicted"/>